<keyword evidence="4" id="KW-1185">Reference proteome</keyword>
<dbReference type="EMBL" id="BSEO01000014">
    <property type="protein sequence ID" value="GLJ80555.1"/>
    <property type="molecule type" value="Genomic_DNA"/>
</dbReference>
<feature type="transmembrane region" description="Helical" evidence="2">
    <location>
        <begin position="39"/>
        <end position="59"/>
    </location>
</feature>
<dbReference type="InterPro" id="IPR021517">
    <property type="entry name" value="DUF3180"/>
</dbReference>
<evidence type="ECO:0000313" key="4">
    <source>
        <dbReference type="Proteomes" id="UP001142317"/>
    </source>
</evidence>
<dbReference type="RefSeq" id="WP_210006779.1">
    <property type="nucleotide sequence ID" value="NZ_BSEO01000014.1"/>
</dbReference>
<comment type="caution">
    <text evidence="3">The sequence shown here is derived from an EMBL/GenBank/DDBJ whole genome shotgun (WGS) entry which is preliminary data.</text>
</comment>
<feature type="transmembrane region" description="Helical" evidence="2">
    <location>
        <begin position="80"/>
        <end position="104"/>
    </location>
</feature>
<gene>
    <name evidence="3" type="ORF">GCM10017586_22380</name>
</gene>
<reference evidence="3" key="2">
    <citation type="submission" date="2023-01" db="EMBL/GenBank/DDBJ databases">
        <authorList>
            <person name="Sun Q."/>
            <person name="Evtushenko L."/>
        </authorList>
    </citation>
    <scope>NUCLEOTIDE SEQUENCE</scope>
    <source>
        <strain evidence="3">VKM Ac-1447</strain>
    </source>
</reference>
<evidence type="ECO:0008006" key="5">
    <source>
        <dbReference type="Google" id="ProtNLM"/>
    </source>
</evidence>
<evidence type="ECO:0000256" key="1">
    <source>
        <dbReference type="SAM" id="MobiDB-lite"/>
    </source>
</evidence>
<feature type="transmembrane region" description="Helical" evidence="2">
    <location>
        <begin position="116"/>
        <end position="135"/>
    </location>
</feature>
<protein>
    <recommendedName>
        <fullName evidence="5">DUF3180 domain-containing protein</fullName>
    </recommendedName>
</protein>
<keyword evidence="2" id="KW-0472">Membrane</keyword>
<proteinExistence type="predicted"/>
<name>A0A9W6HHE4_9MICO</name>
<keyword evidence="2" id="KW-1133">Transmembrane helix</keyword>
<dbReference type="AlphaFoldDB" id="A0A9W6HHE4"/>
<reference evidence="3" key="1">
    <citation type="journal article" date="2014" name="Int. J. Syst. Evol. Microbiol.">
        <title>Complete genome sequence of Corynebacterium casei LMG S-19264T (=DSM 44701T), isolated from a smear-ripened cheese.</title>
        <authorList>
            <consortium name="US DOE Joint Genome Institute (JGI-PGF)"/>
            <person name="Walter F."/>
            <person name="Albersmeier A."/>
            <person name="Kalinowski J."/>
            <person name="Ruckert C."/>
        </authorList>
    </citation>
    <scope>NUCLEOTIDE SEQUENCE</scope>
    <source>
        <strain evidence="3">VKM Ac-1447</strain>
    </source>
</reference>
<organism evidence="3 4">
    <name type="scientific">Microbacterium imperiale</name>
    <dbReference type="NCBI Taxonomy" id="33884"/>
    <lineage>
        <taxon>Bacteria</taxon>
        <taxon>Bacillati</taxon>
        <taxon>Actinomycetota</taxon>
        <taxon>Actinomycetes</taxon>
        <taxon>Micrococcales</taxon>
        <taxon>Microbacteriaceae</taxon>
        <taxon>Microbacterium</taxon>
    </lineage>
</organism>
<dbReference type="Proteomes" id="UP001142317">
    <property type="component" value="Unassembled WGS sequence"/>
</dbReference>
<dbReference type="Pfam" id="PF11377">
    <property type="entry name" value="DUF3180"/>
    <property type="match status" value="1"/>
</dbReference>
<keyword evidence="2" id="KW-0812">Transmembrane</keyword>
<accession>A0A9W6HHE4</accession>
<sequence length="162" mass="16615">MRRTSPLTLVAAAVLGVAAGFIIDQLLTGSGRPTFTPSVMLPVLFVLLGVANIVLALPIRRATRGLAPRVDPFRAVRVAMLAKASSIVGALVGGIGVGLLLFLLTRPVPPSVGSSGAVTATIVGAVVLVVASMIAEQLCTIRKDDDDEQPGPPEPDATPSHH</sequence>
<feature type="region of interest" description="Disordered" evidence="1">
    <location>
        <begin position="142"/>
        <end position="162"/>
    </location>
</feature>
<evidence type="ECO:0000313" key="3">
    <source>
        <dbReference type="EMBL" id="GLJ80555.1"/>
    </source>
</evidence>
<evidence type="ECO:0000256" key="2">
    <source>
        <dbReference type="SAM" id="Phobius"/>
    </source>
</evidence>